<dbReference type="CDD" id="cd00041">
    <property type="entry name" value="CUB"/>
    <property type="match status" value="2"/>
</dbReference>
<dbReference type="GO" id="GO:0005886">
    <property type="term" value="C:plasma membrane"/>
    <property type="evidence" value="ECO:0007669"/>
    <property type="project" value="TreeGrafter"/>
</dbReference>
<dbReference type="OrthoDB" id="6155811at2759"/>
<dbReference type="InterPro" id="IPR053207">
    <property type="entry name" value="Non-NMDA_GluR_Accessory"/>
</dbReference>
<evidence type="ECO:0000313" key="4">
    <source>
        <dbReference type="EMBL" id="RWS24815.1"/>
    </source>
</evidence>
<comment type="caution">
    <text evidence="4">The sequence shown here is derived from an EMBL/GenBank/DDBJ whole genome shotgun (WGS) entry which is preliminary data.</text>
</comment>
<evidence type="ECO:0000313" key="5">
    <source>
        <dbReference type="Proteomes" id="UP000288716"/>
    </source>
</evidence>
<protein>
    <recommendedName>
        <fullName evidence="3">CUB domain-containing protein</fullName>
    </recommendedName>
</protein>
<dbReference type="PANTHER" id="PTHR47537">
    <property type="entry name" value="CUBILIN"/>
    <property type="match status" value="1"/>
</dbReference>
<feature type="domain" description="CUB" evidence="3">
    <location>
        <begin position="227"/>
        <end position="353"/>
    </location>
</feature>
<sequence>MCHVFVARYFCGEIDMPKTFISETPNVKIIIYVASYNEDTQFQFSTEIQKREEHYTKLGQYHKLHNRRGRLVDGTYCDRVFDDCTPGHCYIHSPGFPEIYNRNLKCRYTVKARKGLVALEVLTLDIDGEKCEGLLICFARPVTTKPEECPHDYVRIYDGANDSSPLISTLCGRGRLQSNVIASGSEMFIEFISSPAGSLIDTGFQLKIENIENDDDAIPMESKNGSCVIKRTIVEPNTSYMFTNIKSWYPPNTTCSYIFSTPHPNDHISLEFLSFRIDRITLCKESIRLFDGLDADPFKLMNVLCDTNKPMGGASEARYVTSGPNLLVQFVSDDGSLDGSAINYRFEIKRIVAAKKVSATEVSKNCSKVITPESLSSGSLTLHPEDFNKSIDGQITCNLTFDATSLLHGRVNLSILSAFNPSLICGKYCDIGIIGNNQAKLTIYRNPDFAHLLSPLCFCEPITSSFAFSFQSHPRVPQQITTISNSSSLTIAFILPPDWGQRKTSIPIQIRAKYLVN</sequence>
<comment type="caution">
    <text evidence="2">Lacks conserved residue(s) required for the propagation of feature annotation.</text>
</comment>
<dbReference type="Proteomes" id="UP000288716">
    <property type="component" value="Unassembled WGS sequence"/>
</dbReference>
<evidence type="ECO:0000256" key="1">
    <source>
        <dbReference type="ARBA" id="ARBA00023157"/>
    </source>
</evidence>
<dbReference type="InterPro" id="IPR000859">
    <property type="entry name" value="CUB_dom"/>
</dbReference>
<keyword evidence="1" id="KW-1015">Disulfide bond</keyword>
<reference evidence="4 5" key="1">
    <citation type="journal article" date="2018" name="Gigascience">
        <title>Genomes of trombidid mites reveal novel predicted allergens and laterally-transferred genes associated with secondary metabolism.</title>
        <authorList>
            <person name="Dong X."/>
            <person name="Chaisiri K."/>
            <person name="Xia D."/>
            <person name="Armstrong S.D."/>
            <person name="Fang Y."/>
            <person name="Donnelly M.J."/>
            <person name="Kadowaki T."/>
            <person name="McGarry J.W."/>
            <person name="Darby A.C."/>
            <person name="Makepeace B.L."/>
        </authorList>
    </citation>
    <scope>NUCLEOTIDE SEQUENCE [LARGE SCALE GENOMIC DNA]</scope>
    <source>
        <strain evidence="4">UoL-UT</strain>
    </source>
</reference>
<dbReference type="Pfam" id="PF00431">
    <property type="entry name" value="CUB"/>
    <property type="match status" value="2"/>
</dbReference>
<dbReference type="SMART" id="SM00042">
    <property type="entry name" value="CUB"/>
    <property type="match status" value="2"/>
</dbReference>
<dbReference type="SUPFAM" id="SSF49854">
    <property type="entry name" value="Spermadhesin, CUB domain"/>
    <property type="match status" value="2"/>
</dbReference>
<feature type="domain" description="CUB" evidence="3">
    <location>
        <begin position="77"/>
        <end position="211"/>
    </location>
</feature>
<dbReference type="VEuPathDB" id="VectorBase:LDEU007225"/>
<dbReference type="PANTHER" id="PTHR47537:SF1">
    <property type="entry name" value="CUB DOMAIN-CONTAINING PROTEIN"/>
    <property type="match status" value="1"/>
</dbReference>
<dbReference type="AlphaFoldDB" id="A0A443SBN2"/>
<name>A0A443SBN2_9ACAR</name>
<proteinExistence type="predicted"/>
<accession>A0A443SBN2</accession>
<gene>
    <name evidence="4" type="ORF">B4U80_09769</name>
</gene>
<dbReference type="EMBL" id="NCKV01004368">
    <property type="protein sequence ID" value="RWS24815.1"/>
    <property type="molecule type" value="Genomic_DNA"/>
</dbReference>
<dbReference type="InterPro" id="IPR035914">
    <property type="entry name" value="Sperma_CUB_dom_sf"/>
</dbReference>
<evidence type="ECO:0000256" key="2">
    <source>
        <dbReference type="PROSITE-ProRule" id="PRU00059"/>
    </source>
</evidence>
<dbReference type="STRING" id="299467.A0A443SBN2"/>
<dbReference type="FunFam" id="2.60.120.290:FF:000055">
    <property type="entry name" value="Dorsal-ventral patterning protein tolloid"/>
    <property type="match status" value="1"/>
</dbReference>
<dbReference type="Gene3D" id="2.60.120.290">
    <property type="entry name" value="Spermadhesin, CUB domain"/>
    <property type="match status" value="2"/>
</dbReference>
<organism evidence="4 5">
    <name type="scientific">Leptotrombidium deliense</name>
    <dbReference type="NCBI Taxonomy" id="299467"/>
    <lineage>
        <taxon>Eukaryota</taxon>
        <taxon>Metazoa</taxon>
        <taxon>Ecdysozoa</taxon>
        <taxon>Arthropoda</taxon>
        <taxon>Chelicerata</taxon>
        <taxon>Arachnida</taxon>
        <taxon>Acari</taxon>
        <taxon>Acariformes</taxon>
        <taxon>Trombidiformes</taxon>
        <taxon>Prostigmata</taxon>
        <taxon>Anystina</taxon>
        <taxon>Parasitengona</taxon>
        <taxon>Trombiculoidea</taxon>
        <taxon>Trombiculidae</taxon>
        <taxon>Leptotrombidium</taxon>
    </lineage>
</organism>
<dbReference type="PROSITE" id="PS01180">
    <property type="entry name" value="CUB"/>
    <property type="match status" value="2"/>
</dbReference>
<evidence type="ECO:0000259" key="3">
    <source>
        <dbReference type="PROSITE" id="PS01180"/>
    </source>
</evidence>
<keyword evidence="5" id="KW-1185">Reference proteome</keyword>